<keyword evidence="6 18" id="KW-0963">Cytoplasm</keyword>
<evidence type="ECO:0000256" key="10">
    <source>
        <dbReference type="ARBA" id="ARBA00023277"/>
    </source>
</evidence>
<dbReference type="GO" id="GO:0005829">
    <property type="term" value="C:cytosol"/>
    <property type="evidence" value="ECO:0007669"/>
    <property type="project" value="TreeGrafter"/>
</dbReference>
<evidence type="ECO:0000256" key="1">
    <source>
        <dbReference type="ARBA" id="ARBA00004496"/>
    </source>
</evidence>
<dbReference type="AlphaFoldDB" id="A0A7H0F3K0"/>
<feature type="domain" description="Glycine radical" evidence="19">
    <location>
        <begin position="635"/>
        <end position="758"/>
    </location>
</feature>
<dbReference type="InterPro" id="IPR001150">
    <property type="entry name" value="Gly_radical"/>
</dbReference>
<dbReference type="Proteomes" id="UP000516013">
    <property type="component" value="Chromosome"/>
</dbReference>
<evidence type="ECO:0000256" key="15">
    <source>
        <dbReference type="PIRSR" id="PIRSR000379-1"/>
    </source>
</evidence>
<dbReference type="FunFam" id="3.20.70.20:FF:000003">
    <property type="entry name" value="Formate acetyltransferase"/>
    <property type="match status" value="1"/>
</dbReference>
<dbReference type="GO" id="GO:0006006">
    <property type="term" value="P:glucose metabolic process"/>
    <property type="evidence" value="ECO:0007669"/>
    <property type="project" value="UniProtKB-UniRule"/>
</dbReference>
<evidence type="ECO:0000256" key="3">
    <source>
        <dbReference type="ARBA" id="ARBA00008375"/>
    </source>
</evidence>
<dbReference type="PIRSF" id="PIRSF000379">
    <property type="entry name" value="For_Ac_trans_1"/>
    <property type="match status" value="1"/>
</dbReference>
<dbReference type="InterPro" id="IPR050244">
    <property type="entry name" value="Auton_GlycylRad_Cofactor"/>
</dbReference>
<dbReference type="UniPathway" id="UPA00920">
    <property type="reaction ID" value="UER00891"/>
</dbReference>
<proteinExistence type="inferred from homology"/>
<feature type="active site" description="Cysteine radical intermediate" evidence="15">
    <location>
        <position position="423"/>
    </location>
</feature>
<comment type="catalytic activity">
    <reaction evidence="14 18">
        <text>formate + acetyl-CoA = pyruvate + CoA</text>
        <dbReference type="Rhea" id="RHEA:11844"/>
        <dbReference type="ChEBI" id="CHEBI:15361"/>
        <dbReference type="ChEBI" id="CHEBI:15740"/>
        <dbReference type="ChEBI" id="CHEBI:57287"/>
        <dbReference type="ChEBI" id="CHEBI:57288"/>
        <dbReference type="EC" id="2.3.1.54"/>
    </reaction>
</comment>
<dbReference type="RefSeq" id="WP_187706977.1">
    <property type="nucleotide sequence ID" value="NZ_CP060822.1"/>
</dbReference>
<evidence type="ECO:0000256" key="12">
    <source>
        <dbReference type="ARBA" id="ARBA00031063"/>
    </source>
</evidence>
<reference evidence="21 22" key="1">
    <citation type="submission" date="2020-08" db="EMBL/GenBank/DDBJ databases">
        <title>Complete genome sequence of Raphidiopsis curvispora isolated from drinking water reservoir in South Korea.</title>
        <authorList>
            <person name="Jeong J."/>
        </authorList>
    </citation>
    <scope>NUCLEOTIDE SEQUENCE [LARGE SCALE GENOMIC DNA]</scope>
    <source>
        <strain evidence="21 22">GIHE-G1</strain>
    </source>
</reference>
<dbReference type="Pfam" id="PF01228">
    <property type="entry name" value="Gly_radical"/>
    <property type="match status" value="1"/>
</dbReference>
<keyword evidence="8 18" id="KW-0808">Transferase</keyword>
<keyword evidence="9 16" id="KW-0556">Organic radical</keyword>
<dbReference type="KEGG" id="ccur:IAR63_06240"/>
<dbReference type="InterPro" id="IPR005949">
    <property type="entry name" value="Form_AcTrfase"/>
</dbReference>
<dbReference type="EC" id="2.3.1.54" evidence="4 18"/>
<name>A0A7H0F3K0_9CYAN</name>
<evidence type="ECO:0000256" key="4">
    <source>
        <dbReference type="ARBA" id="ARBA00013214"/>
    </source>
</evidence>
<keyword evidence="7 18" id="KW-0313">Glucose metabolism</keyword>
<evidence type="ECO:0000256" key="2">
    <source>
        <dbReference type="ARBA" id="ARBA00004809"/>
    </source>
</evidence>
<protein>
    <recommendedName>
        <fullName evidence="5 18">Formate acetyltransferase</fullName>
        <ecNumber evidence="4 18">2.3.1.54</ecNumber>
    </recommendedName>
    <alternativeName>
        <fullName evidence="12 18">Pyruvate formate-lyase</fullName>
    </alternativeName>
</protein>
<feature type="modified residue" description="Glycine radical" evidence="16 17">
    <location>
        <position position="733"/>
    </location>
</feature>
<evidence type="ECO:0000313" key="22">
    <source>
        <dbReference type="Proteomes" id="UP000516013"/>
    </source>
</evidence>
<evidence type="ECO:0000256" key="5">
    <source>
        <dbReference type="ARBA" id="ARBA00013897"/>
    </source>
</evidence>
<feature type="active site" description="S-acetylcysteine intermediate" evidence="15">
    <location>
        <position position="422"/>
    </location>
</feature>
<dbReference type="GO" id="GO:0008861">
    <property type="term" value="F:formate C-acetyltransferase activity"/>
    <property type="evidence" value="ECO:0007669"/>
    <property type="project" value="UniProtKB-UniRule"/>
</dbReference>
<dbReference type="Gene3D" id="3.20.70.20">
    <property type="match status" value="1"/>
</dbReference>
<dbReference type="PROSITE" id="PS00850">
    <property type="entry name" value="GLY_RADICAL_1"/>
    <property type="match status" value="1"/>
</dbReference>
<dbReference type="PROSITE" id="PS51554">
    <property type="entry name" value="PFL"/>
    <property type="match status" value="1"/>
</dbReference>
<sequence>MIANVEHSTQNISDSNLHPQWQDFCGGNWNEQINVRDFIQCNYQPYTGDDSFLTAPTERTQKLWTMVCDLMKLEREKGILDADTKVPSNIVSHAPGYIDSHLEQIVGLQTEKPLKRAIMPFGGIRVVKNSLESYGYHLDAQTEETFTKYRKTHNDGVFDGYTQEMKLARHSGIITGLPDAYGRGRIIGDYRRVALYGVDRLILDKKEQLASLESDDMLESTIRLHEELVEQIRALTELKVMANSHGFDISLPAASAKEAVQWTYFAYLGAVKEQNGAAMSLGRVSTFLDIYFQRDLKNGILTESEAQEIIDHFVIKLRMVRFLRTPEYNQLFSGDPTWVTECIGGMGEDGRTLVTKTSFRFLHTLSNLGTAPEPNLTILWSQDLPINFKHFCTKVSINSSSIQYENDDLMRPEYGDDYGIACCVSAMRIGKQMQFFGARANLAKALLYAINGGKDEKTGQLIVAGFDAITSEYLDYSEVVAKFDKIMDWLARLYVNTLNVIHYMHDKYCYERLEMALHDRDVYRTLACGIAGLSVVVDSLSAIKYAKVKVIRDEKGLAIDYAIEGNYPQFGNNDHQVDEIAVNLVRSFMDKLRQQKTYRQAVPTQSILTITSNVVYGKITGNTPDGRKAGEPFAPGANPLHGRDTKGAIASLESVAKLPYQHAQDGISYTFSIVPDALGKNSQDKINNLCGMLDAYFYNGGHHINVNVLDQDILVDAMEHPEKYPQLTIRVSGYAVNFIKLTREQQLDVIKRTFHKSI</sequence>
<comment type="subcellular location">
    <subcellularLocation>
        <location evidence="1 18">Cytoplasm</location>
    </subcellularLocation>
</comment>
<dbReference type="PANTHER" id="PTHR30191">
    <property type="entry name" value="FORMATE ACETYLTRANSFERASE"/>
    <property type="match status" value="1"/>
</dbReference>
<keyword evidence="10 18" id="KW-0119">Carbohydrate metabolism</keyword>
<dbReference type="NCBIfam" id="TIGR01255">
    <property type="entry name" value="pyr_form_ly_1"/>
    <property type="match status" value="1"/>
</dbReference>
<evidence type="ECO:0000256" key="9">
    <source>
        <dbReference type="ARBA" id="ARBA00022818"/>
    </source>
</evidence>
<comment type="pathway">
    <text evidence="2 18">Fermentation; pyruvate fermentation; formate from pyruvate: step 1/1.</text>
</comment>
<evidence type="ECO:0000259" key="20">
    <source>
        <dbReference type="PROSITE" id="PS51554"/>
    </source>
</evidence>
<evidence type="ECO:0000256" key="14">
    <source>
        <dbReference type="ARBA" id="ARBA00049029"/>
    </source>
</evidence>
<evidence type="ECO:0000256" key="16">
    <source>
        <dbReference type="PIRSR" id="PIRSR000379-2"/>
    </source>
</evidence>
<evidence type="ECO:0000256" key="18">
    <source>
        <dbReference type="RuleBase" id="RU368075"/>
    </source>
</evidence>
<evidence type="ECO:0000259" key="19">
    <source>
        <dbReference type="PROSITE" id="PS51149"/>
    </source>
</evidence>
<evidence type="ECO:0000256" key="8">
    <source>
        <dbReference type="ARBA" id="ARBA00022679"/>
    </source>
</evidence>
<evidence type="ECO:0000256" key="17">
    <source>
        <dbReference type="PROSITE-ProRule" id="PRU00493"/>
    </source>
</evidence>
<evidence type="ECO:0000256" key="13">
    <source>
        <dbReference type="ARBA" id="ARBA00034302"/>
    </source>
</evidence>
<feature type="domain" description="PFL" evidence="20">
    <location>
        <begin position="15"/>
        <end position="628"/>
    </location>
</feature>
<accession>A0A7H0F3K0</accession>
<evidence type="ECO:0000256" key="11">
    <source>
        <dbReference type="ARBA" id="ARBA00023315"/>
    </source>
</evidence>
<comment type="function">
    <text evidence="13">Catalyzes the conversion of pyruvate to formate and acetyl-CoA.</text>
</comment>
<dbReference type="InterPro" id="IPR004184">
    <property type="entry name" value="PFL_dom"/>
</dbReference>
<organism evidence="21 22">
    <name type="scientific">Cylindrospermopsis curvispora GIHE-G1</name>
    <dbReference type="NCBI Taxonomy" id="2666332"/>
    <lineage>
        <taxon>Bacteria</taxon>
        <taxon>Bacillati</taxon>
        <taxon>Cyanobacteriota</taxon>
        <taxon>Cyanophyceae</taxon>
        <taxon>Nostocales</taxon>
        <taxon>Aphanizomenonaceae</taxon>
        <taxon>Cylindrospermopsis</taxon>
    </lineage>
</organism>
<dbReference type="PANTHER" id="PTHR30191:SF0">
    <property type="entry name" value="FORMATE ACETYLTRANSFERASE 1"/>
    <property type="match status" value="1"/>
</dbReference>
<dbReference type="PROSITE" id="PS51149">
    <property type="entry name" value="GLY_RADICAL_2"/>
    <property type="match status" value="1"/>
</dbReference>
<dbReference type="CDD" id="cd01678">
    <property type="entry name" value="PFL1"/>
    <property type="match status" value="1"/>
</dbReference>
<evidence type="ECO:0000256" key="7">
    <source>
        <dbReference type="ARBA" id="ARBA00022526"/>
    </source>
</evidence>
<keyword evidence="11 18" id="KW-0012">Acyltransferase</keyword>
<comment type="similarity">
    <text evidence="3 18">Belongs to the glycyl radical enzyme (GRE) family. PFL subfamily.</text>
</comment>
<gene>
    <name evidence="21" type="primary">pflB</name>
    <name evidence="21" type="ORF">IAR63_06240</name>
</gene>
<comment type="subunit">
    <text evidence="18">Homodimer.</text>
</comment>
<evidence type="ECO:0000313" key="21">
    <source>
        <dbReference type="EMBL" id="QNP30616.1"/>
    </source>
</evidence>
<dbReference type="InterPro" id="IPR019777">
    <property type="entry name" value="Form_AcTrfase_GR_CS"/>
</dbReference>
<keyword evidence="22" id="KW-1185">Reference proteome</keyword>
<evidence type="ECO:0000256" key="6">
    <source>
        <dbReference type="ARBA" id="ARBA00022490"/>
    </source>
</evidence>
<dbReference type="Pfam" id="PF02901">
    <property type="entry name" value="PFL-like"/>
    <property type="match status" value="1"/>
</dbReference>
<dbReference type="SUPFAM" id="SSF51998">
    <property type="entry name" value="PFL-like glycyl radical enzymes"/>
    <property type="match status" value="1"/>
</dbReference>
<dbReference type="EMBL" id="CP060822">
    <property type="protein sequence ID" value="QNP30616.1"/>
    <property type="molecule type" value="Genomic_DNA"/>
</dbReference>